<evidence type="ECO:0000313" key="4">
    <source>
        <dbReference type="Proteomes" id="UP000225706"/>
    </source>
</evidence>
<proteinExistence type="predicted"/>
<evidence type="ECO:0000256" key="2">
    <source>
        <dbReference type="SAM" id="Phobius"/>
    </source>
</evidence>
<reference evidence="4" key="1">
    <citation type="journal article" date="2017" name="bioRxiv">
        <title>Comparative analysis of the genomes of Stylophora pistillata and Acropora digitifera provides evidence for extensive differences between species of corals.</title>
        <authorList>
            <person name="Voolstra C.R."/>
            <person name="Li Y."/>
            <person name="Liew Y.J."/>
            <person name="Baumgarten S."/>
            <person name="Zoccola D."/>
            <person name="Flot J.-F."/>
            <person name="Tambutte S."/>
            <person name="Allemand D."/>
            <person name="Aranda M."/>
        </authorList>
    </citation>
    <scope>NUCLEOTIDE SEQUENCE [LARGE SCALE GENOMIC DNA]</scope>
</reference>
<feature type="compositionally biased region" description="Basic and acidic residues" evidence="1">
    <location>
        <begin position="135"/>
        <end position="192"/>
    </location>
</feature>
<keyword evidence="2" id="KW-0812">Transmembrane</keyword>
<dbReference type="EMBL" id="LSMT01000044">
    <property type="protein sequence ID" value="PFX30822.1"/>
    <property type="molecule type" value="Genomic_DNA"/>
</dbReference>
<keyword evidence="4" id="KW-1185">Reference proteome</keyword>
<feature type="compositionally biased region" description="Basic residues" evidence="1">
    <location>
        <begin position="99"/>
        <end position="111"/>
    </location>
</feature>
<keyword evidence="2" id="KW-1133">Transmembrane helix</keyword>
<dbReference type="Proteomes" id="UP000225706">
    <property type="component" value="Unassembled WGS sequence"/>
</dbReference>
<protein>
    <submittedName>
        <fullName evidence="3">Uncharacterized protein</fullName>
    </submittedName>
</protein>
<evidence type="ECO:0000313" key="3">
    <source>
        <dbReference type="EMBL" id="PFX30822.1"/>
    </source>
</evidence>
<dbReference type="AlphaFoldDB" id="A0A2B4SQL9"/>
<comment type="caution">
    <text evidence="3">The sequence shown here is derived from an EMBL/GenBank/DDBJ whole genome shotgun (WGS) entry which is preliminary data.</text>
</comment>
<dbReference type="OrthoDB" id="5981114at2759"/>
<accession>A0A2B4SQL9</accession>
<evidence type="ECO:0000256" key="1">
    <source>
        <dbReference type="SAM" id="MobiDB-lite"/>
    </source>
</evidence>
<feature type="region of interest" description="Disordered" evidence="1">
    <location>
        <begin position="78"/>
        <end position="207"/>
    </location>
</feature>
<organism evidence="3 4">
    <name type="scientific">Stylophora pistillata</name>
    <name type="common">Smooth cauliflower coral</name>
    <dbReference type="NCBI Taxonomy" id="50429"/>
    <lineage>
        <taxon>Eukaryota</taxon>
        <taxon>Metazoa</taxon>
        <taxon>Cnidaria</taxon>
        <taxon>Anthozoa</taxon>
        <taxon>Hexacorallia</taxon>
        <taxon>Scleractinia</taxon>
        <taxon>Astrocoeniina</taxon>
        <taxon>Pocilloporidae</taxon>
        <taxon>Stylophora</taxon>
    </lineage>
</organism>
<keyword evidence="2" id="KW-0472">Membrane</keyword>
<feature type="transmembrane region" description="Helical" evidence="2">
    <location>
        <begin position="39"/>
        <end position="57"/>
    </location>
</feature>
<feature type="transmembrane region" description="Helical" evidence="2">
    <location>
        <begin position="15"/>
        <end position="32"/>
    </location>
</feature>
<gene>
    <name evidence="3" type="ORF">AWC38_SpisGene4378</name>
</gene>
<name>A0A2B4SQL9_STYPI</name>
<sequence>MAGPPVIEGSLKNTIHALAFGLICATLAVNFGKIFVPHFFPYMVGIIILIEAVLFALDKPKDNYEKFRVHGIKGTHRIEGSPQITVSGPSEDPEATPTKKGKMKDKLKKGRRESGVPGSPRHSLVPPPSLGQEAVDGKETGKDKVKEKSDKEKKKEEEKEKKREKEEEKERLKAEKKEEKEKGVDGDEEKGSSWRKRRAKTNKQNSV</sequence>